<feature type="region of interest" description="Disordered" evidence="2">
    <location>
        <begin position="476"/>
        <end position="498"/>
    </location>
</feature>
<dbReference type="GO" id="GO:0140664">
    <property type="term" value="F:ATP-dependent DNA damage sensor activity"/>
    <property type="evidence" value="ECO:0007669"/>
    <property type="project" value="InterPro"/>
</dbReference>
<dbReference type="Proteomes" id="UP000245591">
    <property type="component" value="Unassembled WGS sequence"/>
</dbReference>
<evidence type="ECO:0000313" key="3">
    <source>
        <dbReference type="EMBL" id="PWA00230.1"/>
    </source>
</evidence>
<dbReference type="Gene3D" id="3.30.565.10">
    <property type="entry name" value="Histidine kinase-like ATPase, C-terminal domain"/>
    <property type="match status" value="1"/>
</dbReference>
<protein>
    <recommendedName>
        <fullName evidence="5">MutL C-terminal dimerisation domain-containing protein</fullName>
    </recommendedName>
</protein>
<sequence length="784" mass="89839">MNKSFKRNKTLQKETQDLLIAGFTFPSISDCVCESLENAIQAGSTTISVEIDHPKLFLKISDNGTGIDYFDLVKLQENQHATNPKQITTYYGPVDLKKRISQVYGIGMSKSMDFLFHECDGYSIKGLMSTRPLFNGIRILSINKNIFSSEKISNFLEDLVSVSEYGKSYELPILGINLDEDSSDNQESFQRIAGKKLSYVLTIECDESKYVLGSRSNIRFDGEPEFRNWKKIYKLFGYMTIKFLKKYSLISFEKIPLLTNLILNNGIKSVSPYSKVLTKKTKTSDNQEKVVGKVFGNYPIHPTGNCGTQKFSNILSKQETNGISEFIKEDKYQKLTLEQLYNKWNNPVYPIGNHFHQSQITKHPGRYQIPNRITTTLLQSLNFTKKTLDNIRVIGQLDKKFILCKPINCISKDTENPSTQQIDLIAIDQHAADERVGLENIINQYYEAVLNLARSQLLSLPYPLDSTDYKIPNFSHEEFTNSNEPQPNNHSSFRTNTDSNHEHMFSSCCETKVDSSFNEKKPINTMQESCSQTTETTGIVHLSEPIFLTFDSVVSELIITYLSALKAWGFDMILYSYNPKLSIKEKDYFSDMDTKFPGDSKTTNTGEDRECTYNHYDNDYNRNHSKSSTFLLLSVPGIFYNRIARDKNKSKSLLSQLFPSICSWLESQPFQLALEANETLPFRKTNTNSTRPWLDMLRFCPPPLVFLMESIACRSAIKFNDPLSNQECDSLVKNLIRCNFPLHCAHGRPSVVPLLKREPQKCKQPRRKINWNKISSIAFHSNRF</sequence>
<proteinExistence type="inferred from homology"/>
<evidence type="ECO:0000313" key="4">
    <source>
        <dbReference type="Proteomes" id="UP000245591"/>
    </source>
</evidence>
<evidence type="ECO:0008006" key="5">
    <source>
        <dbReference type="Google" id="ProtNLM"/>
    </source>
</evidence>
<dbReference type="SUPFAM" id="SSF55874">
    <property type="entry name" value="ATPase domain of HSP90 chaperone/DNA topoisomerase II/histidine kinase"/>
    <property type="match status" value="1"/>
</dbReference>
<dbReference type="Pfam" id="PF13589">
    <property type="entry name" value="HATPase_c_3"/>
    <property type="match status" value="1"/>
</dbReference>
<dbReference type="PANTHER" id="PTHR10073:SF47">
    <property type="entry name" value="DNA MISMATCH REPAIR PROTEIN MLH3"/>
    <property type="match status" value="1"/>
</dbReference>
<dbReference type="EMBL" id="MBFU01000350">
    <property type="protein sequence ID" value="PWA00230.1"/>
    <property type="molecule type" value="Genomic_DNA"/>
</dbReference>
<dbReference type="GO" id="GO:0032300">
    <property type="term" value="C:mismatch repair complex"/>
    <property type="evidence" value="ECO:0007669"/>
    <property type="project" value="InterPro"/>
</dbReference>
<dbReference type="PANTHER" id="PTHR10073">
    <property type="entry name" value="DNA MISMATCH REPAIR PROTEIN MLH, PMS, MUTL"/>
    <property type="match status" value="1"/>
</dbReference>
<comment type="similarity">
    <text evidence="1">Belongs to the DNA mismatch repair MutL/HexB family.</text>
</comment>
<dbReference type="GO" id="GO:0016887">
    <property type="term" value="F:ATP hydrolysis activity"/>
    <property type="evidence" value="ECO:0007669"/>
    <property type="project" value="InterPro"/>
</dbReference>
<accession>A0A2U1J576</accession>
<comment type="caution">
    <text evidence="3">The sequence shown here is derived from an EMBL/GenBank/DDBJ whole genome shotgun (WGS) entry which is preliminary data.</text>
</comment>
<dbReference type="InterPro" id="IPR042121">
    <property type="entry name" value="MutL_C_regsub"/>
</dbReference>
<evidence type="ECO:0000256" key="1">
    <source>
        <dbReference type="ARBA" id="ARBA00006082"/>
    </source>
</evidence>
<name>A0A2U1J576_SMIAN</name>
<keyword evidence="4" id="KW-1185">Reference proteome</keyword>
<gene>
    <name evidence="3" type="ORF">BB558_003724</name>
</gene>
<dbReference type="InterPro" id="IPR036890">
    <property type="entry name" value="HATPase_C_sf"/>
</dbReference>
<dbReference type="InterPro" id="IPR037198">
    <property type="entry name" value="MutL_C_sf"/>
</dbReference>
<feature type="compositionally biased region" description="Polar residues" evidence="2">
    <location>
        <begin position="480"/>
        <end position="498"/>
    </location>
</feature>
<dbReference type="GO" id="GO:0006298">
    <property type="term" value="P:mismatch repair"/>
    <property type="evidence" value="ECO:0007669"/>
    <property type="project" value="InterPro"/>
</dbReference>
<dbReference type="Gene3D" id="3.30.1370.100">
    <property type="entry name" value="MutL, C-terminal domain, regulatory subdomain"/>
    <property type="match status" value="1"/>
</dbReference>
<dbReference type="InterPro" id="IPR042120">
    <property type="entry name" value="MutL_C_dimsub"/>
</dbReference>
<dbReference type="AlphaFoldDB" id="A0A2U1J576"/>
<dbReference type="InterPro" id="IPR038973">
    <property type="entry name" value="MutL/Mlh/Pms-like"/>
</dbReference>
<evidence type="ECO:0000256" key="2">
    <source>
        <dbReference type="SAM" id="MobiDB-lite"/>
    </source>
</evidence>
<reference evidence="3 4" key="1">
    <citation type="journal article" date="2018" name="MBio">
        <title>Comparative Genomics Reveals the Core Gene Toolbox for the Fungus-Insect Symbiosis.</title>
        <authorList>
            <person name="Wang Y."/>
            <person name="Stata M."/>
            <person name="Wang W."/>
            <person name="Stajich J.E."/>
            <person name="White M.M."/>
            <person name="Moncalvo J.M."/>
        </authorList>
    </citation>
    <scope>NUCLEOTIDE SEQUENCE [LARGE SCALE GENOMIC DNA]</scope>
    <source>
        <strain evidence="3 4">AUS-126-30</strain>
    </source>
</reference>
<organism evidence="3 4">
    <name type="scientific">Smittium angustum</name>
    <dbReference type="NCBI Taxonomy" id="133377"/>
    <lineage>
        <taxon>Eukaryota</taxon>
        <taxon>Fungi</taxon>
        <taxon>Fungi incertae sedis</taxon>
        <taxon>Zoopagomycota</taxon>
        <taxon>Kickxellomycotina</taxon>
        <taxon>Harpellomycetes</taxon>
        <taxon>Harpellales</taxon>
        <taxon>Legeriomycetaceae</taxon>
        <taxon>Smittium</taxon>
    </lineage>
</organism>
<dbReference type="Gene3D" id="3.30.1540.20">
    <property type="entry name" value="MutL, C-terminal domain, dimerisation subdomain"/>
    <property type="match status" value="2"/>
</dbReference>
<dbReference type="SUPFAM" id="SSF118116">
    <property type="entry name" value="DNA mismatch repair protein MutL"/>
    <property type="match status" value="1"/>
</dbReference>